<dbReference type="SMART" id="SM00849">
    <property type="entry name" value="Lactamase_B"/>
    <property type="match status" value="1"/>
</dbReference>
<dbReference type="InterPro" id="IPR041516">
    <property type="entry name" value="LACTB2_WH"/>
</dbReference>
<reference evidence="2 3" key="1">
    <citation type="submission" date="2018-05" db="EMBL/GenBank/DDBJ databases">
        <title>Genomic Encyclopedia of Type Strains, Phase IV (KMG-IV): sequencing the most valuable type-strain genomes for metagenomic binning, comparative biology and taxonomic classification.</title>
        <authorList>
            <person name="Goeker M."/>
        </authorList>
    </citation>
    <scope>NUCLEOTIDE SEQUENCE [LARGE SCALE GENOMIC DNA]</scope>
    <source>
        <strain evidence="2 3">DSM 103371</strain>
    </source>
</reference>
<gene>
    <name evidence="2" type="ORF">C8D95_103116</name>
</gene>
<dbReference type="GO" id="GO:0016787">
    <property type="term" value="F:hydrolase activity"/>
    <property type="evidence" value="ECO:0007669"/>
    <property type="project" value="UniProtKB-KW"/>
</dbReference>
<dbReference type="InterPro" id="IPR050662">
    <property type="entry name" value="Sec-metab_biosynth-thioest"/>
</dbReference>
<dbReference type="PANTHER" id="PTHR23131:SF0">
    <property type="entry name" value="ENDORIBONUCLEASE LACTB2"/>
    <property type="match status" value="1"/>
</dbReference>
<dbReference type="PANTHER" id="PTHR23131">
    <property type="entry name" value="ENDORIBONUCLEASE LACTB2"/>
    <property type="match status" value="1"/>
</dbReference>
<protein>
    <submittedName>
        <fullName evidence="2">Hydroxyacylglutathione hydrolase</fullName>
    </submittedName>
</protein>
<dbReference type="SUPFAM" id="SSF56281">
    <property type="entry name" value="Metallo-hydrolase/oxidoreductase"/>
    <property type="match status" value="1"/>
</dbReference>
<feature type="domain" description="Metallo-beta-lactamase" evidence="1">
    <location>
        <begin position="31"/>
        <end position="210"/>
    </location>
</feature>
<proteinExistence type="predicted"/>
<evidence type="ECO:0000313" key="2">
    <source>
        <dbReference type="EMBL" id="PWK56883.1"/>
    </source>
</evidence>
<dbReference type="Proteomes" id="UP000245390">
    <property type="component" value="Unassembled WGS sequence"/>
</dbReference>
<evidence type="ECO:0000259" key="1">
    <source>
        <dbReference type="SMART" id="SM00849"/>
    </source>
</evidence>
<dbReference type="InterPro" id="IPR036388">
    <property type="entry name" value="WH-like_DNA-bd_sf"/>
</dbReference>
<dbReference type="InterPro" id="IPR036866">
    <property type="entry name" value="RibonucZ/Hydroxyglut_hydro"/>
</dbReference>
<dbReference type="Pfam" id="PF17778">
    <property type="entry name" value="WHD_BLACT"/>
    <property type="match status" value="1"/>
</dbReference>
<keyword evidence="2" id="KW-0378">Hydrolase</keyword>
<dbReference type="Gene3D" id="3.60.15.10">
    <property type="entry name" value="Ribonuclease Z/Hydroxyacylglutathione hydrolase-like"/>
    <property type="match status" value="1"/>
</dbReference>
<dbReference type="OrthoDB" id="9788263at2"/>
<sequence length="297" mass="31756">MTRPEPGVSVTLADGLRRVLAPNPSPMTHWGTNSFILGEGRVAVIDPGPEDADHLAALLKATAGETVTHILVTHAHRDHSPLSRRLAELTGAPVLAFGPPEAGRSPLMTRLVAEGMTGGGEGIDHAFRPDETLTEGDRIEGEGWALDVLHTPGHFAGHLAFAWGDRVISGDHVMDWSSSLVSPPDGDIADFMATSARLRDLGAVELLPAHGGVIRDPADRLDWLISHRRTREAQILAALGPSPVSLEELTASVYTDIPVAMLPAAARNVFAHLIDLVHRNLATAEPDISPVARFLRR</sequence>
<dbReference type="AlphaFoldDB" id="A0A316G8C2"/>
<evidence type="ECO:0000313" key="3">
    <source>
        <dbReference type="Proteomes" id="UP000245390"/>
    </source>
</evidence>
<dbReference type="InterPro" id="IPR001279">
    <property type="entry name" value="Metallo-B-lactamas"/>
</dbReference>
<dbReference type="KEGG" id="salo:EF888_08825"/>
<accession>A0A316G8C2</accession>
<comment type="caution">
    <text evidence="2">The sequence shown here is derived from an EMBL/GenBank/DDBJ whole genome shotgun (WGS) entry which is preliminary data.</text>
</comment>
<dbReference type="Gene3D" id="1.10.10.10">
    <property type="entry name" value="Winged helix-like DNA-binding domain superfamily/Winged helix DNA-binding domain"/>
    <property type="match status" value="1"/>
</dbReference>
<dbReference type="CDD" id="cd16278">
    <property type="entry name" value="metallo-hydrolase-like_MBL-fold"/>
    <property type="match status" value="1"/>
</dbReference>
<dbReference type="RefSeq" id="WP_109758649.1">
    <property type="nucleotide sequence ID" value="NZ_CP034588.1"/>
</dbReference>
<dbReference type="EMBL" id="QGGV01000003">
    <property type="protein sequence ID" value="PWK56883.1"/>
    <property type="molecule type" value="Genomic_DNA"/>
</dbReference>
<organism evidence="2 3">
    <name type="scientific">Silicimonas algicola</name>
    <dbReference type="NCBI Taxonomy" id="1826607"/>
    <lineage>
        <taxon>Bacteria</taxon>
        <taxon>Pseudomonadati</taxon>
        <taxon>Pseudomonadota</taxon>
        <taxon>Alphaproteobacteria</taxon>
        <taxon>Rhodobacterales</taxon>
        <taxon>Paracoccaceae</taxon>
    </lineage>
</organism>
<dbReference type="Pfam" id="PF00753">
    <property type="entry name" value="Lactamase_B"/>
    <property type="match status" value="1"/>
</dbReference>
<keyword evidence="3" id="KW-1185">Reference proteome</keyword>
<name>A0A316G8C2_9RHOB</name>